<gene>
    <name evidence="3" type="primary">LOC140014974</name>
</gene>
<keyword evidence="2" id="KW-1185">Reference proteome</keyword>
<organism evidence="2 3">
    <name type="scientific">Coffea arabica</name>
    <name type="common">Arabian coffee</name>
    <dbReference type="NCBI Taxonomy" id="13443"/>
    <lineage>
        <taxon>Eukaryota</taxon>
        <taxon>Viridiplantae</taxon>
        <taxon>Streptophyta</taxon>
        <taxon>Embryophyta</taxon>
        <taxon>Tracheophyta</taxon>
        <taxon>Spermatophyta</taxon>
        <taxon>Magnoliopsida</taxon>
        <taxon>eudicotyledons</taxon>
        <taxon>Gunneridae</taxon>
        <taxon>Pentapetalae</taxon>
        <taxon>asterids</taxon>
        <taxon>lamiids</taxon>
        <taxon>Gentianales</taxon>
        <taxon>Rubiaceae</taxon>
        <taxon>Ixoroideae</taxon>
        <taxon>Gardenieae complex</taxon>
        <taxon>Bertiereae - Coffeeae clade</taxon>
        <taxon>Coffeeae</taxon>
        <taxon>Coffea</taxon>
    </lineage>
</organism>
<dbReference type="GeneID" id="140014974"/>
<sequence>MESNKCHQSESSKEEVIESIPNEGVSHSIGPFVEEVDKELKPSNEQALENLGVTSTLESSHELVGKVCEKIVVTHESENSVVELEYEVTTEGIKLENKMGESDERMKIALMCSAKGISKARKHGLFTNLFAPNFLPFSQVKQGQMEITIQCSIPKSLVQFTGFHGVCLLGVKSIWYPFMELVKFKSVSTFGSSLVANFEPRSMLSIRSCFALLLVWILQLSERHIAWIFFVKIDIVLSLSSHTFDLRQITFKRRRMIKGSRLCKLHMLKLFKFQVVRS</sequence>
<name>A0ABM4VTF3_COFAR</name>
<evidence type="ECO:0000256" key="1">
    <source>
        <dbReference type="SAM" id="MobiDB-lite"/>
    </source>
</evidence>
<proteinExistence type="predicted"/>
<feature type="region of interest" description="Disordered" evidence="1">
    <location>
        <begin position="1"/>
        <end position="28"/>
    </location>
</feature>
<dbReference type="RefSeq" id="XP_071922813.1">
    <property type="nucleotide sequence ID" value="XM_072066712.1"/>
</dbReference>
<evidence type="ECO:0000313" key="2">
    <source>
        <dbReference type="Proteomes" id="UP001652660"/>
    </source>
</evidence>
<dbReference type="Proteomes" id="UP001652660">
    <property type="component" value="Chromosome 10e"/>
</dbReference>
<accession>A0ABM4VTF3</accession>
<protein>
    <submittedName>
        <fullName evidence="3">Uncharacterized protein</fullName>
    </submittedName>
</protein>
<feature type="compositionally biased region" description="Basic and acidic residues" evidence="1">
    <location>
        <begin position="1"/>
        <end position="16"/>
    </location>
</feature>
<evidence type="ECO:0000313" key="3">
    <source>
        <dbReference type="RefSeq" id="XP_071922813.1"/>
    </source>
</evidence>
<reference evidence="3" key="1">
    <citation type="submission" date="2025-08" db="UniProtKB">
        <authorList>
            <consortium name="RefSeq"/>
        </authorList>
    </citation>
    <scope>IDENTIFICATION</scope>
    <source>
        <tissue evidence="3">Leaves</tissue>
    </source>
</reference>